<proteinExistence type="predicted"/>
<accession>A0A183DBN3</accession>
<protein>
    <submittedName>
        <fullName evidence="1 3">Uncharacterized protein</fullName>
    </submittedName>
</protein>
<sequence length="65" mass="7769">MREFNEFFLPPNIYTQDAEQYSSQALRQRQMQQMEKNGGSMPFTKILHLDAPQLHWSSTQSSYWL</sequence>
<gene>
    <name evidence="1" type="ORF">GPUH_LOCUS6123</name>
</gene>
<dbReference type="Proteomes" id="UP000271098">
    <property type="component" value="Unassembled WGS sequence"/>
</dbReference>
<reference evidence="3" key="1">
    <citation type="submission" date="2016-06" db="UniProtKB">
        <authorList>
            <consortium name="WormBaseParasite"/>
        </authorList>
    </citation>
    <scope>IDENTIFICATION</scope>
</reference>
<evidence type="ECO:0000313" key="1">
    <source>
        <dbReference type="EMBL" id="VDK53491.1"/>
    </source>
</evidence>
<name>A0A183DBN3_9BILA</name>
<dbReference type="WBParaSite" id="GPUH_0000613201-mRNA-1">
    <property type="protein sequence ID" value="GPUH_0000613201-mRNA-1"/>
    <property type="gene ID" value="GPUH_0000613201"/>
</dbReference>
<dbReference type="AlphaFoldDB" id="A0A183DBN3"/>
<keyword evidence="2" id="KW-1185">Reference proteome</keyword>
<reference evidence="1 2" key="2">
    <citation type="submission" date="2018-11" db="EMBL/GenBank/DDBJ databases">
        <authorList>
            <consortium name="Pathogen Informatics"/>
        </authorList>
    </citation>
    <scope>NUCLEOTIDE SEQUENCE [LARGE SCALE GENOMIC DNA]</scope>
</reference>
<organism evidence="3">
    <name type="scientific">Gongylonema pulchrum</name>
    <dbReference type="NCBI Taxonomy" id="637853"/>
    <lineage>
        <taxon>Eukaryota</taxon>
        <taxon>Metazoa</taxon>
        <taxon>Ecdysozoa</taxon>
        <taxon>Nematoda</taxon>
        <taxon>Chromadorea</taxon>
        <taxon>Rhabditida</taxon>
        <taxon>Spirurina</taxon>
        <taxon>Spiruromorpha</taxon>
        <taxon>Spiruroidea</taxon>
        <taxon>Gongylonematidae</taxon>
        <taxon>Gongylonema</taxon>
    </lineage>
</organism>
<evidence type="ECO:0000313" key="3">
    <source>
        <dbReference type="WBParaSite" id="GPUH_0000613201-mRNA-1"/>
    </source>
</evidence>
<dbReference type="EMBL" id="UYRT01013901">
    <property type="protein sequence ID" value="VDK53491.1"/>
    <property type="molecule type" value="Genomic_DNA"/>
</dbReference>
<evidence type="ECO:0000313" key="2">
    <source>
        <dbReference type="Proteomes" id="UP000271098"/>
    </source>
</evidence>